<name>A0AAW5UQ58_9BACT</name>
<evidence type="ECO:0000313" key="1">
    <source>
        <dbReference type="EMBL" id="MCW4154683.1"/>
    </source>
</evidence>
<proteinExistence type="predicted"/>
<accession>A0AAW5UQ58</accession>
<organism evidence="1 2">
    <name type="scientific">Segatella copri</name>
    <dbReference type="NCBI Taxonomy" id="165179"/>
    <lineage>
        <taxon>Bacteria</taxon>
        <taxon>Pseudomonadati</taxon>
        <taxon>Bacteroidota</taxon>
        <taxon>Bacteroidia</taxon>
        <taxon>Bacteroidales</taxon>
        <taxon>Prevotellaceae</taxon>
        <taxon>Segatella</taxon>
    </lineage>
</organism>
<dbReference type="AlphaFoldDB" id="A0AAW5UQ58"/>
<dbReference type="Proteomes" id="UP001209168">
    <property type="component" value="Unassembled WGS sequence"/>
</dbReference>
<comment type="caution">
    <text evidence="1">The sequence shown here is derived from an EMBL/GenBank/DDBJ whole genome shotgun (WGS) entry which is preliminary data.</text>
</comment>
<dbReference type="EMBL" id="JAPDVH010000001">
    <property type="protein sequence ID" value="MCW4154683.1"/>
    <property type="molecule type" value="Genomic_DNA"/>
</dbReference>
<sequence length="73" mass="8253">MTLNGLGAPKLMVKAEDEKLHRLLLGWRTGIRDATARRQTALVTDTDRPGYPEKYAKELIKQTGDKFLVPETK</sequence>
<reference evidence="1" key="1">
    <citation type="submission" date="2022-11" db="EMBL/GenBank/DDBJ databases">
        <title>Genomic repertoires linked with pathogenic potency of arthritogenic Prevotella copri isolated from the gut of rheumatoid arthritis patients.</title>
        <authorList>
            <person name="Nii T."/>
            <person name="Maeda Y."/>
            <person name="Motooka D."/>
            <person name="Naito M."/>
            <person name="Matsumoto Y."/>
            <person name="Ogawa T."/>
            <person name="Oguro-Igashira E."/>
            <person name="Kishikawa T."/>
            <person name="Yamashita M."/>
            <person name="Koizumi S."/>
            <person name="Kurakawa T."/>
            <person name="Okumura R."/>
            <person name="Kayama H."/>
            <person name="Murakami M."/>
            <person name="Sakaguchi T."/>
            <person name="Das B."/>
            <person name="Nakamura S."/>
            <person name="Okada Y."/>
            <person name="Kumanogoh A."/>
            <person name="Takeda K."/>
        </authorList>
    </citation>
    <scope>NUCLEOTIDE SEQUENCE</scope>
    <source>
        <strain evidence="1">H012_8</strain>
    </source>
</reference>
<gene>
    <name evidence="1" type="ORF">ONT23_03795</name>
</gene>
<protein>
    <submittedName>
        <fullName evidence="1">Uncharacterized protein</fullName>
    </submittedName>
</protein>
<evidence type="ECO:0000313" key="2">
    <source>
        <dbReference type="Proteomes" id="UP001209168"/>
    </source>
</evidence>
<dbReference type="RefSeq" id="WP_264899459.1">
    <property type="nucleotide sequence ID" value="NZ_JAPDVH010000001.1"/>
</dbReference>